<dbReference type="EMBL" id="JACHND010000001">
    <property type="protein sequence ID" value="MBB4701910.1"/>
    <property type="molecule type" value="Genomic_DNA"/>
</dbReference>
<dbReference type="AlphaFoldDB" id="A0A7W7D7X1"/>
<accession>A0A7W7D7X1</accession>
<gene>
    <name evidence="2" type="ORF">BJ982_003454</name>
</gene>
<dbReference type="InterPro" id="IPR014729">
    <property type="entry name" value="Rossmann-like_a/b/a_fold"/>
</dbReference>
<protein>
    <submittedName>
        <fullName evidence="2">Uncharacterized protein YjiS (DUF1127 family)</fullName>
    </submittedName>
</protein>
<keyword evidence="3" id="KW-1185">Reference proteome</keyword>
<feature type="region of interest" description="Disordered" evidence="1">
    <location>
        <begin position="276"/>
        <end position="297"/>
    </location>
</feature>
<dbReference type="SUPFAM" id="SSF52402">
    <property type="entry name" value="Adenine nucleotide alpha hydrolases-like"/>
    <property type="match status" value="1"/>
</dbReference>
<evidence type="ECO:0000313" key="2">
    <source>
        <dbReference type="EMBL" id="MBB4701910.1"/>
    </source>
</evidence>
<dbReference type="Gene3D" id="3.40.50.620">
    <property type="entry name" value="HUPs"/>
    <property type="match status" value="1"/>
</dbReference>
<evidence type="ECO:0000256" key="1">
    <source>
        <dbReference type="SAM" id="MobiDB-lite"/>
    </source>
</evidence>
<reference evidence="2 3" key="1">
    <citation type="submission" date="2020-08" db="EMBL/GenBank/DDBJ databases">
        <title>Sequencing the genomes of 1000 actinobacteria strains.</title>
        <authorList>
            <person name="Klenk H.-P."/>
        </authorList>
    </citation>
    <scope>NUCLEOTIDE SEQUENCE [LARGE SCALE GENOMIC DNA]</scope>
    <source>
        <strain evidence="2 3">DSM 45784</strain>
    </source>
</reference>
<sequence>MSSLKHALGAHGADPTDFDHRAASGWPSYASVKVVSYGGGVQSTALLALAARREIDFRTFLFANVGDDSEHPATLAYVREIAIPYAARAGLEVQELRRRRRDGSTETLMQRLNRPATRSIPIPVRMANGAPGRRNCTTDFKIKVIGRWLREHGATAEHPAAVAIGISLDEIHRANRRRREPHELIEYPLLDLGLRRSDCEHIITEVGLPVPPKSSCFFCPFRTVGAWRHQRKHEPELFALSVQLEEMINERRAALGRDSVYLTRYGRPLPQAIRADDLGDSSIDEGDGSCDSGWCMT</sequence>
<dbReference type="Proteomes" id="UP000542210">
    <property type="component" value="Unassembled WGS sequence"/>
</dbReference>
<dbReference type="RefSeq" id="WP_203959001.1">
    <property type="nucleotide sequence ID" value="NZ_BOOV01000007.1"/>
</dbReference>
<organism evidence="2 3">
    <name type="scientific">Sphaerisporangium siamense</name>
    <dbReference type="NCBI Taxonomy" id="795645"/>
    <lineage>
        <taxon>Bacteria</taxon>
        <taxon>Bacillati</taxon>
        <taxon>Actinomycetota</taxon>
        <taxon>Actinomycetes</taxon>
        <taxon>Streptosporangiales</taxon>
        <taxon>Streptosporangiaceae</taxon>
        <taxon>Sphaerisporangium</taxon>
    </lineage>
</organism>
<comment type="caution">
    <text evidence="2">The sequence shown here is derived from an EMBL/GenBank/DDBJ whole genome shotgun (WGS) entry which is preliminary data.</text>
</comment>
<evidence type="ECO:0000313" key="3">
    <source>
        <dbReference type="Proteomes" id="UP000542210"/>
    </source>
</evidence>
<proteinExistence type="predicted"/>
<feature type="compositionally biased region" description="Acidic residues" evidence="1">
    <location>
        <begin position="278"/>
        <end position="288"/>
    </location>
</feature>
<name>A0A7W7D7X1_9ACTN</name>